<dbReference type="GO" id="GO:0045892">
    <property type="term" value="P:negative regulation of DNA-templated transcription"/>
    <property type="evidence" value="ECO:0007669"/>
    <property type="project" value="TreeGrafter"/>
</dbReference>
<keyword evidence="1" id="KW-0805">Transcription regulation</keyword>
<evidence type="ECO:0000313" key="7">
    <source>
        <dbReference type="Proteomes" id="UP000184245"/>
    </source>
</evidence>
<dbReference type="GO" id="GO:0003700">
    <property type="term" value="F:DNA-binding transcription factor activity"/>
    <property type="evidence" value="ECO:0007669"/>
    <property type="project" value="TreeGrafter"/>
</dbReference>
<evidence type="ECO:0000259" key="5">
    <source>
        <dbReference type="PROSITE" id="PS51078"/>
    </source>
</evidence>
<gene>
    <name evidence="6" type="ORF">SAMN02745158_02717</name>
</gene>
<keyword evidence="7" id="KW-1185">Reference proteome</keyword>
<dbReference type="Gene3D" id="3.30.450.40">
    <property type="match status" value="1"/>
</dbReference>
<dbReference type="OrthoDB" id="9791752at2"/>
<dbReference type="Pfam" id="PF01614">
    <property type="entry name" value="IclR_C"/>
    <property type="match status" value="1"/>
</dbReference>
<dbReference type="AlphaFoldDB" id="A0A1M4ZD33"/>
<evidence type="ECO:0000256" key="3">
    <source>
        <dbReference type="ARBA" id="ARBA00023163"/>
    </source>
</evidence>
<dbReference type="InterPro" id="IPR029016">
    <property type="entry name" value="GAF-like_dom_sf"/>
</dbReference>
<dbReference type="PANTHER" id="PTHR30136">
    <property type="entry name" value="HELIX-TURN-HELIX TRANSCRIPTIONAL REGULATOR, ICLR FAMILY"/>
    <property type="match status" value="1"/>
</dbReference>
<dbReference type="PROSITE" id="PS51077">
    <property type="entry name" value="HTH_ICLR"/>
    <property type="match status" value="1"/>
</dbReference>
<sequence>MPATSHRPTERVLDILELLASTPEGLTLTEISHTLDAPKSSIMPLVHTMAHRKFIFLNKNTSRYQIGIAAFSVGHSYTSSMTALEFIHREMKSIVKQTQETCQLGIQEQSNLLYIAKEESDAPIRLVSYVGKRMPLYCTAMGKAILSHTSPQAVKELYPRGLCPVTPKTITDFEVLFRELELCRLRGYAKEREEATEQILCIAVSLTKDHEVVGGLSVSVPIYRDTPEKSERIISLLKESKGKIEDYFRENDLDASSLTLLHP</sequence>
<dbReference type="RefSeq" id="WP_072852620.1">
    <property type="nucleotide sequence ID" value="NZ_FQVI01000014.1"/>
</dbReference>
<dbReference type="EMBL" id="FQVI01000014">
    <property type="protein sequence ID" value="SHF15496.1"/>
    <property type="molecule type" value="Genomic_DNA"/>
</dbReference>
<dbReference type="InterPro" id="IPR005471">
    <property type="entry name" value="Tscrpt_reg_IclR_N"/>
</dbReference>
<dbReference type="InterPro" id="IPR036390">
    <property type="entry name" value="WH_DNA-bd_sf"/>
</dbReference>
<dbReference type="Proteomes" id="UP000184245">
    <property type="component" value="Unassembled WGS sequence"/>
</dbReference>
<dbReference type="STRING" id="1122155.SAMN02745158_02717"/>
<keyword evidence="3" id="KW-0804">Transcription</keyword>
<dbReference type="SUPFAM" id="SSF55781">
    <property type="entry name" value="GAF domain-like"/>
    <property type="match status" value="1"/>
</dbReference>
<evidence type="ECO:0000313" key="6">
    <source>
        <dbReference type="EMBL" id="SHF15496.1"/>
    </source>
</evidence>
<evidence type="ECO:0000256" key="1">
    <source>
        <dbReference type="ARBA" id="ARBA00023015"/>
    </source>
</evidence>
<dbReference type="Gene3D" id="1.10.10.10">
    <property type="entry name" value="Winged helix-like DNA-binding domain superfamily/Winged helix DNA-binding domain"/>
    <property type="match status" value="1"/>
</dbReference>
<feature type="domain" description="HTH iclR-type" evidence="4">
    <location>
        <begin position="6"/>
        <end position="68"/>
    </location>
</feature>
<dbReference type="SMART" id="SM00346">
    <property type="entry name" value="HTH_ICLR"/>
    <property type="match status" value="1"/>
</dbReference>
<dbReference type="InterPro" id="IPR050707">
    <property type="entry name" value="HTH_MetabolicPath_Reg"/>
</dbReference>
<dbReference type="SUPFAM" id="SSF46785">
    <property type="entry name" value="Winged helix' DNA-binding domain"/>
    <property type="match status" value="1"/>
</dbReference>
<evidence type="ECO:0000259" key="4">
    <source>
        <dbReference type="PROSITE" id="PS51077"/>
    </source>
</evidence>
<dbReference type="InterPro" id="IPR014757">
    <property type="entry name" value="Tscrpt_reg_IclR_C"/>
</dbReference>
<protein>
    <submittedName>
        <fullName evidence="6">Transcriptional regulator, IclR family</fullName>
    </submittedName>
</protein>
<organism evidence="6 7">
    <name type="scientific">Lactonifactor longoviformis DSM 17459</name>
    <dbReference type="NCBI Taxonomy" id="1122155"/>
    <lineage>
        <taxon>Bacteria</taxon>
        <taxon>Bacillati</taxon>
        <taxon>Bacillota</taxon>
        <taxon>Clostridia</taxon>
        <taxon>Eubacteriales</taxon>
        <taxon>Clostridiaceae</taxon>
        <taxon>Lactonifactor</taxon>
    </lineage>
</organism>
<dbReference type="PROSITE" id="PS51078">
    <property type="entry name" value="ICLR_ED"/>
    <property type="match status" value="1"/>
</dbReference>
<proteinExistence type="predicted"/>
<dbReference type="Pfam" id="PF09339">
    <property type="entry name" value="HTH_IclR"/>
    <property type="match status" value="1"/>
</dbReference>
<keyword evidence="2" id="KW-0238">DNA-binding</keyword>
<dbReference type="PANTHER" id="PTHR30136:SF24">
    <property type="entry name" value="HTH-TYPE TRANSCRIPTIONAL REPRESSOR ALLR"/>
    <property type="match status" value="1"/>
</dbReference>
<name>A0A1M4ZD33_9CLOT</name>
<accession>A0A1M4ZD33</accession>
<dbReference type="InterPro" id="IPR036388">
    <property type="entry name" value="WH-like_DNA-bd_sf"/>
</dbReference>
<dbReference type="GO" id="GO:0003677">
    <property type="term" value="F:DNA binding"/>
    <property type="evidence" value="ECO:0007669"/>
    <property type="project" value="UniProtKB-KW"/>
</dbReference>
<evidence type="ECO:0000256" key="2">
    <source>
        <dbReference type="ARBA" id="ARBA00023125"/>
    </source>
</evidence>
<reference evidence="6 7" key="1">
    <citation type="submission" date="2016-11" db="EMBL/GenBank/DDBJ databases">
        <authorList>
            <person name="Jaros S."/>
            <person name="Januszkiewicz K."/>
            <person name="Wedrychowicz H."/>
        </authorList>
    </citation>
    <scope>NUCLEOTIDE SEQUENCE [LARGE SCALE GENOMIC DNA]</scope>
    <source>
        <strain evidence="6 7">DSM 17459</strain>
    </source>
</reference>
<feature type="domain" description="IclR-ED" evidence="5">
    <location>
        <begin position="69"/>
        <end position="250"/>
    </location>
</feature>